<sequence>MFDTFDSSGTTGPASQMATMTAIQGGTNSDSSVNNVTVTGDNPIGGALTETGDGVGVNASASGGADSSVGDFIFDFAFDLTNSSLTTDYQIFFEVSFANFVDANGSDAYVDGEINLFDGDSNEFFASDLTSDTFFGDERNGESLTSLGAALSDSGNFLFDITLGAGMSDFFSGLLKIDGGEFFGNGSFNAQTEAFISVLRVVDLTTPPDVPEPSILMLFTGGLLSLLAGKRRNFKLNAKE</sequence>
<feature type="domain" description="Ice-binding protein C-terminal" evidence="1">
    <location>
        <begin position="209"/>
        <end position="232"/>
    </location>
</feature>
<evidence type="ECO:0000313" key="2">
    <source>
        <dbReference type="EMBL" id="NMH59128.1"/>
    </source>
</evidence>
<protein>
    <submittedName>
        <fullName evidence="2">PEP-CTERM sorting domain-containing protein</fullName>
    </submittedName>
</protein>
<accession>A0ABX1R1K3</accession>
<comment type="caution">
    <text evidence="2">The sequence shown here is derived from an EMBL/GenBank/DDBJ whole genome shotgun (WGS) entry which is preliminary data.</text>
</comment>
<dbReference type="NCBIfam" id="TIGR02595">
    <property type="entry name" value="PEP_CTERM"/>
    <property type="match status" value="1"/>
</dbReference>
<reference evidence="2 3" key="1">
    <citation type="submission" date="2020-03" db="EMBL/GenBank/DDBJ databases">
        <title>Alteromonas ponticola sp. nov., isolated from seawater.</title>
        <authorList>
            <person name="Yoon J.-H."/>
            <person name="Kim Y.-O."/>
        </authorList>
    </citation>
    <scope>NUCLEOTIDE SEQUENCE [LARGE SCALE GENOMIC DNA]</scope>
    <source>
        <strain evidence="2 3">MYP5</strain>
    </source>
</reference>
<gene>
    <name evidence="2" type="ORF">HCJ96_03715</name>
</gene>
<dbReference type="InterPro" id="IPR013424">
    <property type="entry name" value="Ice-binding_C"/>
</dbReference>
<dbReference type="Pfam" id="PF07589">
    <property type="entry name" value="PEP-CTERM"/>
    <property type="match status" value="1"/>
</dbReference>
<dbReference type="RefSeq" id="WP_169209699.1">
    <property type="nucleotide sequence ID" value="NZ_JAATNW010000002.1"/>
</dbReference>
<evidence type="ECO:0000259" key="1">
    <source>
        <dbReference type="Pfam" id="PF07589"/>
    </source>
</evidence>
<evidence type="ECO:0000313" key="3">
    <source>
        <dbReference type="Proteomes" id="UP000709336"/>
    </source>
</evidence>
<proteinExistence type="predicted"/>
<dbReference type="Proteomes" id="UP000709336">
    <property type="component" value="Unassembled WGS sequence"/>
</dbReference>
<dbReference type="EMBL" id="JAATNW010000002">
    <property type="protein sequence ID" value="NMH59128.1"/>
    <property type="molecule type" value="Genomic_DNA"/>
</dbReference>
<name>A0ABX1R1K3_9ALTE</name>
<organism evidence="2 3">
    <name type="scientific">Alteromonas ponticola</name>
    <dbReference type="NCBI Taxonomy" id="2720613"/>
    <lineage>
        <taxon>Bacteria</taxon>
        <taxon>Pseudomonadati</taxon>
        <taxon>Pseudomonadota</taxon>
        <taxon>Gammaproteobacteria</taxon>
        <taxon>Alteromonadales</taxon>
        <taxon>Alteromonadaceae</taxon>
        <taxon>Alteromonas/Salinimonas group</taxon>
        <taxon>Alteromonas</taxon>
    </lineage>
</organism>
<keyword evidence="3" id="KW-1185">Reference proteome</keyword>